<reference evidence="2" key="1">
    <citation type="submission" date="2018-06" db="EMBL/GenBank/DDBJ databases">
        <authorList>
            <consortium name="Pathogen Informatics"/>
            <person name="Doyle S."/>
        </authorList>
    </citation>
    <scope>NUCLEOTIDE SEQUENCE [LARGE SCALE GENOMIC DNA]</scope>
    <source>
        <strain evidence="2">NCTC11421</strain>
    </source>
</reference>
<protein>
    <submittedName>
        <fullName evidence="2">Uncharacterized protein</fullName>
    </submittedName>
</protein>
<keyword evidence="1" id="KW-0472">Membrane</keyword>
<proteinExistence type="predicted"/>
<keyword evidence="1" id="KW-0812">Transmembrane</keyword>
<evidence type="ECO:0000313" key="2">
    <source>
        <dbReference type="EMBL" id="SUA21511.1"/>
    </source>
</evidence>
<organism evidence="2">
    <name type="scientific">Neisseria gonorrhoeae</name>
    <dbReference type="NCBI Taxonomy" id="485"/>
    <lineage>
        <taxon>Bacteria</taxon>
        <taxon>Pseudomonadati</taxon>
        <taxon>Pseudomonadota</taxon>
        <taxon>Betaproteobacteria</taxon>
        <taxon>Neisseriales</taxon>
        <taxon>Neisseriaceae</taxon>
        <taxon>Neisseria</taxon>
    </lineage>
</organism>
<accession>A0A378VWU7</accession>
<feature type="transmembrane region" description="Helical" evidence="1">
    <location>
        <begin position="21"/>
        <end position="45"/>
    </location>
</feature>
<keyword evidence="1" id="KW-1133">Transmembrane helix</keyword>
<sequence>MEFAKQRYIIKPGAIHVAQQFDLKVTTNSHLSVTVTIWLVLLWLWG</sequence>
<evidence type="ECO:0000256" key="1">
    <source>
        <dbReference type="SAM" id="Phobius"/>
    </source>
</evidence>
<name>A0A378VWU7_NEIGO</name>
<dbReference type="EMBL" id="UGRI01000001">
    <property type="protein sequence ID" value="SUA21511.1"/>
    <property type="molecule type" value="Genomic_DNA"/>
</dbReference>
<gene>
    <name evidence="2" type="ORF">NCTC11421_01489</name>
</gene>
<dbReference type="AlphaFoldDB" id="A0A378VWU7"/>